<dbReference type="Proteomes" id="UP000320176">
    <property type="component" value="Unassembled WGS sequence"/>
</dbReference>
<gene>
    <name evidence="2" type="ORF">Pla52n_58190</name>
</gene>
<feature type="compositionally biased region" description="Basic residues" evidence="1">
    <location>
        <begin position="420"/>
        <end position="431"/>
    </location>
</feature>
<feature type="compositionally biased region" description="Low complexity" evidence="1">
    <location>
        <begin position="277"/>
        <end position="324"/>
    </location>
</feature>
<proteinExistence type="predicted"/>
<accession>A0A5C6A3M8</accession>
<keyword evidence="3" id="KW-1185">Reference proteome</keyword>
<name>A0A5C6A3M8_9BACT</name>
<dbReference type="EMBL" id="SJPN01000008">
    <property type="protein sequence ID" value="TWT93990.1"/>
    <property type="molecule type" value="Genomic_DNA"/>
</dbReference>
<protein>
    <submittedName>
        <fullName evidence="2">Uncharacterized protein</fullName>
    </submittedName>
</protein>
<dbReference type="InterPro" id="IPR023170">
    <property type="entry name" value="HhH_base_excis_C"/>
</dbReference>
<feature type="compositionally biased region" description="Low complexity" evidence="1">
    <location>
        <begin position="399"/>
        <end position="419"/>
    </location>
</feature>
<feature type="region of interest" description="Disordered" evidence="1">
    <location>
        <begin position="272"/>
        <end position="431"/>
    </location>
</feature>
<evidence type="ECO:0000256" key="1">
    <source>
        <dbReference type="SAM" id="MobiDB-lite"/>
    </source>
</evidence>
<organism evidence="2 3">
    <name type="scientific">Stieleria varia</name>
    <dbReference type="NCBI Taxonomy" id="2528005"/>
    <lineage>
        <taxon>Bacteria</taxon>
        <taxon>Pseudomonadati</taxon>
        <taxon>Planctomycetota</taxon>
        <taxon>Planctomycetia</taxon>
        <taxon>Pirellulales</taxon>
        <taxon>Pirellulaceae</taxon>
        <taxon>Stieleria</taxon>
    </lineage>
</organism>
<dbReference type="OrthoDB" id="268440at2"/>
<evidence type="ECO:0000313" key="2">
    <source>
        <dbReference type="EMBL" id="TWT93990.1"/>
    </source>
</evidence>
<sequence>MAASNRAKLITKLHTELKKRYDVSPTQPSRPLLEHLLYACLLEDCPQDLADEGLAKCEQDFYDWNEVRVTTVSELSQVLGNLPEPAKSAKRLKDNLQSVFEEFYNFDIDSLKKENLGKAVAKFEAMPSMTPFVLNYTIQHGLGGHAVPIDYSAMVIMLATGIASQPEAATGKVPGIERAIPKNKGVEFADLLHQAGVALKADSNDKKARQLLDAVVKGASDQMDEWFASKKAAIRRIRKRRKDEAAAAEAAAEQAAIDAEAVASAKAERAAKKAAKTSKTTSSASASKSDTSKTTKSSSSGKQAASDSTKTTSSKSSSTKGSSTQPDSEKSKSSTASKSTASGSTSKKKVSSSKTSSTSESTKKKSTAKKSTASKSSADSSAKSTGSKKKSSTTKKSAKTSGAATPAPTKKTSATASKKTSSRKLSKRKPR</sequence>
<comment type="caution">
    <text evidence="2">The sequence shown here is derived from an EMBL/GenBank/DDBJ whole genome shotgun (WGS) entry which is preliminary data.</text>
</comment>
<reference evidence="2 3" key="1">
    <citation type="submission" date="2019-02" db="EMBL/GenBank/DDBJ databases">
        <title>Deep-cultivation of Planctomycetes and their phenomic and genomic characterization uncovers novel biology.</title>
        <authorList>
            <person name="Wiegand S."/>
            <person name="Jogler M."/>
            <person name="Boedeker C."/>
            <person name="Pinto D."/>
            <person name="Vollmers J."/>
            <person name="Rivas-Marin E."/>
            <person name="Kohn T."/>
            <person name="Peeters S.H."/>
            <person name="Heuer A."/>
            <person name="Rast P."/>
            <person name="Oberbeckmann S."/>
            <person name="Bunk B."/>
            <person name="Jeske O."/>
            <person name="Meyerdierks A."/>
            <person name="Storesund J.E."/>
            <person name="Kallscheuer N."/>
            <person name="Luecker S."/>
            <person name="Lage O.M."/>
            <person name="Pohl T."/>
            <person name="Merkel B.J."/>
            <person name="Hornburger P."/>
            <person name="Mueller R.-W."/>
            <person name="Bruemmer F."/>
            <person name="Labrenz M."/>
            <person name="Spormann A.M."/>
            <person name="Op Den Camp H."/>
            <person name="Overmann J."/>
            <person name="Amann R."/>
            <person name="Jetten M.S.M."/>
            <person name="Mascher T."/>
            <person name="Medema M.H."/>
            <person name="Devos D.P."/>
            <person name="Kaster A.-K."/>
            <person name="Ovreas L."/>
            <person name="Rohde M."/>
            <person name="Galperin M.Y."/>
            <person name="Jogler C."/>
        </authorList>
    </citation>
    <scope>NUCLEOTIDE SEQUENCE [LARGE SCALE GENOMIC DNA]</scope>
    <source>
        <strain evidence="2 3">Pla52n</strain>
    </source>
</reference>
<dbReference type="RefSeq" id="WP_146522775.1">
    <property type="nucleotide sequence ID" value="NZ_CP151726.1"/>
</dbReference>
<dbReference type="AlphaFoldDB" id="A0A5C6A3M8"/>
<dbReference type="Gene3D" id="1.10.340.30">
    <property type="entry name" value="Hypothetical protein, domain 2"/>
    <property type="match status" value="1"/>
</dbReference>
<evidence type="ECO:0000313" key="3">
    <source>
        <dbReference type="Proteomes" id="UP000320176"/>
    </source>
</evidence>
<feature type="compositionally biased region" description="Low complexity" evidence="1">
    <location>
        <begin position="369"/>
        <end position="385"/>
    </location>
</feature>
<feature type="compositionally biased region" description="Basic residues" evidence="1">
    <location>
        <begin position="386"/>
        <end position="398"/>
    </location>
</feature>
<feature type="compositionally biased region" description="Low complexity" evidence="1">
    <location>
        <begin position="333"/>
        <end position="345"/>
    </location>
</feature>
<dbReference type="Gene3D" id="1.10.1670.10">
    <property type="entry name" value="Helix-hairpin-Helix base-excision DNA repair enzymes (C-terminal)"/>
    <property type="match status" value="1"/>
</dbReference>